<comment type="caution">
    <text evidence="3">The sequence shown here is derived from an EMBL/GenBank/DDBJ whole genome shotgun (WGS) entry which is preliminary data.</text>
</comment>
<feature type="domain" description="Transglycosylase SLT" evidence="2">
    <location>
        <begin position="101"/>
        <end position="209"/>
    </location>
</feature>
<evidence type="ECO:0000313" key="4">
    <source>
        <dbReference type="Proteomes" id="UP000092578"/>
    </source>
</evidence>
<organism evidence="3 4">
    <name type="scientific">Pseudobacillus wudalianchiensis</name>
    <dbReference type="NCBI Taxonomy" id="1743143"/>
    <lineage>
        <taxon>Bacteria</taxon>
        <taxon>Bacillati</taxon>
        <taxon>Bacillota</taxon>
        <taxon>Bacilli</taxon>
        <taxon>Bacillales</taxon>
        <taxon>Bacillaceae</taxon>
        <taxon>Pseudobacillus</taxon>
    </lineage>
</organism>
<reference evidence="4" key="1">
    <citation type="submission" date="2016-05" db="EMBL/GenBank/DDBJ databases">
        <authorList>
            <person name="Liu B."/>
            <person name="Wang J."/>
            <person name="Zhu Y."/>
            <person name="Liu G."/>
            <person name="Chen Q."/>
            <person name="Chen Z."/>
            <person name="Lan J."/>
            <person name="Che J."/>
            <person name="Ge C."/>
            <person name="Shi H."/>
            <person name="Pan Z."/>
            <person name="Liu X."/>
        </authorList>
    </citation>
    <scope>NUCLEOTIDE SEQUENCE [LARGE SCALE GENOMIC DNA]</scope>
    <source>
        <strain evidence="4">FJAT-27215</strain>
    </source>
</reference>
<dbReference type="InterPro" id="IPR000189">
    <property type="entry name" value="Transglyc_AS"/>
</dbReference>
<dbReference type="GO" id="GO:0016020">
    <property type="term" value="C:membrane"/>
    <property type="evidence" value="ECO:0007669"/>
    <property type="project" value="InterPro"/>
</dbReference>
<evidence type="ECO:0000259" key="2">
    <source>
        <dbReference type="Pfam" id="PF01464"/>
    </source>
</evidence>
<dbReference type="GO" id="GO:0000270">
    <property type="term" value="P:peptidoglycan metabolic process"/>
    <property type="evidence" value="ECO:0007669"/>
    <property type="project" value="InterPro"/>
</dbReference>
<keyword evidence="4" id="KW-1185">Reference proteome</keyword>
<dbReference type="PANTHER" id="PTHR37423:SF2">
    <property type="entry name" value="MEMBRANE-BOUND LYTIC MUREIN TRANSGLYCOSYLASE C"/>
    <property type="match status" value="1"/>
</dbReference>
<sequence>MSSNPFQTMFATGIMQNMSMSPNTAASNTPAPSQIFGAVLQQALMQGLELVGGGSLAESLESPDLSPAASTALPSAVLPTKPGADLLKPVSTTTKTDFDDIITRAAEKYNVPKKLIQAVIRQESNFNPNARSYVGAGGLMQLMPATARGLGVSNVYDPEQNVFGGTKYLRQMLDQFDGNIRLALAAYNAGAGNVKKYGGIPPFKETQNYVQKITAHYYA</sequence>
<evidence type="ECO:0000313" key="3">
    <source>
        <dbReference type="EMBL" id="OCA87354.1"/>
    </source>
</evidence>
<comment type="similarity">
    <text evidence="1">Belongs to the transglycosylase Slt family.</text>
</comment>
<name>A0A1B9AU81_9BACI</name>
<dbReference type="GO" id="GO:0008933">
    <property type="term" value="F:peptidoglycan lytic transglycosylase activity"/>
    <property type="evidence" value="ECO:0007669"/>
    <property type="project" value="InterPro"/>
</dbReference>
<dbReference type="SUPFAM" id="SSF53955">
    <property type="entry name" value="Lysozyme-like"/>
    <property type="match status" value="1"/>
</dbReference>
<dbReference type="InterPro" id="IPR008258">
    <property type="entry name" value="Transglycosylase_SLT_dom_1"/>
</dbReference>
<dbReference type="PROSITE" id="PS00922">
    <property type="entry name" value="TRANSGLYCOSYLASE"/>
    <property type="match status" value="1"/>
</dbReference>
<protein>
    <recommendedName>
        <fullName evidence="2">Transglycosylase SLT domain-containing protein</fullName>
    </recommendedName>
</protein>
<proteinExistence type="inferred from homology"/>
<dbReference type="AlphaFoldDB" id="A0A1B9AU81"/>
<evidence type="ECO:0000256" key="1">
    <source>
        <dbReference type="ARBA" id="ARBA00007734"/>
    </source>
</evidence>
<dbReference type="InterPro" id="IPR023346">
    <property type="entry name" value="Lysozyme-like_dom_sf"/>
</dbReference>
<dbReference type="CDD" id="cd13401">
    <property type="entry name" value="Slt70-like"/>
    <property type="match status" value="1"/>
</dbReference>
<dbReference type="Gene3D" id="1.10.530.10">
    <property type="match status" value="1"/>
</dbReference>
<gene>
    <name evidence="3" type="ORF">A8F95_08925</name>
</gene>
<dbReference type="EMBL" id="MAYT01000023">
    <property type="protein sequence ID" value="OCA87354.1"/>
    <property type="molecule type" value="Genomic_DNA"/>
</dbReference>
<accession>A0A1B9AU81</accession>
<dbReference type="Pfam" id="PF01464">
    <property type="entry name" value="SLT"/>
    <property type="match status" value="1"/>
</dbReference>
<dbReference type="PANTHER" id="PTHR37423">
    <property type="entry name" value="SOLUBLE LYTIC MUREIN TRANSGLYCOSYLASE-RELATED"/>
    <property type="match status" value="1"/>
</dbReference>
<dbReference type="Proteomes" id="UP000092578">
    <property type="component" value="Unassembled WGS sequence"/>
</dbReference>